<keyword evidence="4 7" id="KW-0067">ATP-binding</keyword>
<organism evidence="7 8">
    <name type="scientific">Leucobacter muris</name>
    <dbReference type="NCBI Taxonomy" id="1935379"/>
    <lineage>
        <taxon>Bacteria</taxon>
        <taxon>Bacillati</taxon>
        <taxon>Actinomycetota</taxon>
        <taxon>Actinomycetes</taxon>
        <taxon>Micrococcales</taxon>
        <taxon>Microbacteriaceae</taxon>
        <taxon>Leucobacter</taxon>
    </lineage>
</organism>
<evidence type="ECO:0000256" key="3">
    <source>
        <dbReference type="ARBA" id="ARBA00022741"/>
    </source>
</evidence>
<dbReference type="InterPro" id="IPR003439">
    <property type="entry name" value="ABC_transporter-like_ATP-bd"/>
</dbReference>
<evidence type="ECO:0000259" key="6">
    <source>
        <dbReference type="PROSITE" id="PS50893"/>
    </source>
</evidence>
<feature type="domain" description="ABC transporter" evidence="6">
    <location>
        <begin position="4"/>
        <end position="260"/>
    </location>
</feature>
<name>A0ABX5QC10_9MICO</name>
<feature type="compositionally biased region" description="Basic and acidic residues" evidence="5">
    <location>
        <begin position="269"/>
        <end position="278"/>
    </location>
</feature>
<dbReference type="InterPro" id="IPR050095">
    <property type="entry name" value="ECF_ABC_transporter_ATP-bd"/>
</dbReference>
<protein>
    <submittedName>
        <fullName evidence="7">Energy-coupling factor ABC transporter ATP-binding protein</fullName>
    </submittedName>
</protein>
<dbReference type="InterPro" id="IPR015856">
    <property type="entry name" value="ABC_transpr_CbiO/EcfA_su"/>
</dbReference>
<dbReference type="GO" id="GO:0005524">
    <property type="term" value="F:ATP binding"/>
    <property type="evidence" value="ECO:0007669"/>
    <property type="project" value="UniProtKB-KW"/>
</dbReference>
<evidence type="ECO:0000256" key="4">
    <source>
        <dbReference type="ARBA" id="ARBA00022840"/>
    </source>
</evidence>
<dbReference type="Gene3D" id="3.40.50.300">
    <property type="entry name" value="P-loop containing nucleotide triphosphate hydrolases"/>
    <property type="match status" value="1"/>
</dbReference>
<evidence type="ECO:0000256" key="1">
    <source>
        <dbReference type="ARBA" id="ARBA00005417"/>
    </source>
</evidence>
<keyword evidence="2" id="KW-0813">Transport</keyword>
<dbReference type="SMART" id="SM00382">
    <property type="entry name" value="AAA"/>
    <property type="match status" value="1"/>
</dbReference>
<accession>A0ABX5QC10</accession>
<dbReference type="Proteomes" id="UP000285768">
    <property type="component" value="Chromosome"/>
</dbReference>
<evidence type="ECO:0000313" key="7">
    <source>
        <dbReference type="EMBL" id="QAB16607.1"/>
    </source>
</evidence>
<keyword evidence="3" id="KW-0547">Nucleotide-binding</keyword>
<evidence type="ECO:0000313" key="8">
    <source>
        <dbReference type="Proteomes" id="UP000285768"/>
    </source>
</evidence>
<sequence length="278" mass="28854">MIELRSATVTAPEGPVTILHPVSLTLTERRVSIIGANGSGKSTLARLVNGLVEPSAGQVVITASAASNGGGTSEADAAPGAAEASAGAPDPRPLDTRRDGAAVRRRVGFVFTDPAAQLIMPTAIEDVMLSLRRTHRDKRARREAALAALDRFGLAQLADRSVHTLSGGQKQLLAIASVLATDPAILVADEPTTLLDLRNARMIGDLLMSLPQQLVVVTHDLELSARADRTLVVDEGRVAFDGAPAAAIAHYRELSGAPAASSAAAGRPSPDDPARERP</sequence>
<dbReference type="PANTHER" id="PTHR43553">
    <property type="entry name" value="HEAVY METAL TRANSPORTER"/>
    <property type="match status" value="1"/>
</dbReference>
<evidence type="ECO:0000256" key="5">
    <source>
        <dbReference type="SAM" id="MobiDB-lite"/>
    </source>
</evidence>
<proteinExistence type="inferred from homology"/>
<dbReference type="SUPFAM" id="SSF52540">
    <property type="entry name" value="P-loop containing nucleoside triphosphate hydrolases"/>
    <property type="match status" value="1"/>
</dbReference>
<dbReference type="InterPro" id="IPR027417">
    <property type="entry name" value="P-loop_NTPase"/>
</dbReference>
<dbReference type="PROSITE" id="PS00211">
    <property type="entry name" value="ABC_TRANSPORTER_1"/>
    <property type="match status" value="1"/>
</dbReference>
<feature type="region of interest" description="Disordered" evidence="5">
    <location>
        <begin position="66"/>
        <end position="99"/>
    </location>
</feature>
<dbReference type="InterPro" id="IPR003593">
    <property type="entry name" value="AAA+_ATPase"/>
</dbReference>
<dbReference type="RefSeq" id="WP_128385989.1">
    <property type="nucleotide sequence ID" value="NZ_CP035037.1"/>
</dbReference>
<dbReference type="PANTHER" id="PTHR43553:SF24">
    <property type="entry name" value="ENERGY-COUPLING FACTOR TRANSPORTER ATP-BINDING PROTEIN ECFA1"/>
    <property type="match status" value="1"/>
</dbReference>
<dbReference type="InterPro" id="IPR017871">
    <property type="entry name" value="ABC_transporter-like_CS"/>
</dbReference>
<dbReference type="PROSITE" id="PS50893">
    <property type="entry name" value="ABC_TRANSPORTER_2"/>
    <property type="match status" value="1"/>
</dbReference>
<reference evidence="7 8" key="1">
    <citation type="submission" date="2019-01" db="EMBL/GenBank/DDBJ databases">
        <title>Leucobacter muris sp. nov. isolated from the nose of a laboratory mouse.</title>
        <authorList>
            <person name="Benga L."/>
            <person name="Sproeer C."/>
            <person name="Schumann P."/>
            <person name="Verbarg S."/>
            <person name="Bunk B."/>
            <person name="Engelhardt E."/>
            <person name="Benten P.M."/>
            <person name="Sager M."/>
        </authorList>
    </citation>
    <scope>NUCLEOTIDE SEQUENCE [LARGE SCALE GENOMIC DNA]</scope>
    <source>
        <strain evidence="7 8">DSM 101948</strain>
    </source>
</reference>
<feature type="region of interest" description="Disordered" evidence="5">
    <location>
        <begin position="258"/>
        <end position="278"/>
    </location>
</feature>
<keyword evidence="8" id="KW-1185">Reference proteome</keyword>
<evidence type="ECO:0000256" key="2">
    <source>
        <dbReference type="ARBA" id="ARBA00022448"/>
    </source>
</evidence>
<dbReference type="EMBL" id="CP035037">
    <property type="protein sequence ID" value="QAB16607.1"/>
    <property type="molecule type" value="Genomic_DNA"/>
</dbReference>
<dbReference type="CDD" id="cd03225">
    <property type="entry name" value="ABC_cobalt_CbiO_domain1"/>
    <property type="match status" value="1"/>
</dbReference>
<feature type="compositionally biased region" description="Low complexity" evidence="5">
    <location>
        <begin position="73"/>
        <end position="89"/>
    </location>
</feature>
<dbReference type="Pfam" id="PF00005">
    <property type="entry name" value="ABC_tran"/>
    <property type="match status" value="1"/>
</dbReference>
<feature type="compositionally biased region" description="Low complexity" evidence="5">
    <location>
        <begin position="258"/>
        <end position="268"/>
    </location>
</feature>
<comment type="similarity">
    <text evidence="1">Belongs to the ABC transporter superfamily.</text>
</comment>
<gene>
    <name evidence="7" type="ORF">Leucomu_00450</name>
</gene>